<organism evidence="1">
    <name type="scientific">Aureoumbra lagunensis</name>
    <dbReference type="NCBI Taxonomy" id="44058"/>
    <lineage>
        <taxon>Eukaryota</taxon>
        <taxon>Sar</taxon>
        <taxon>Stramenopiles</taxon>
        <taxon>Ochrophyta</taxon>
        <taxon>Pelagophyceae</taxon>
        <taxon>Pelagomonadales</taxon>
        <taxon>Aureoumbra</taxon>
    </lineage>
</organism>
<protein>
    <recommendedName>
        <fullName evidence="3">Sfi1 spindle body domain-containing protein</fullName>
    </recommendedName>
</protein>
<evidence type="ECO:0008006" key="3">
    <source>
        <dbReference type="Google" id="ProtNLM"/>
    </source>
</evidence>
<evidence type="ECO:0000313" key="2">
    <source>
        <dbReference type="EMBL" id="CAE0364871.1"/>
    </source>
</evidence>
<proteinExistence type="predicted"/>
<sequence>MNIRTRLSLEVQRKHVKQREELEAIFSSVEESDRIANEDAIRQQIFVAFRTYANLVQDSRRLHLWLRLWRGRHEEKVVIRQIVSSNLARAKLWRLCAVQMWTLDIWWRYAKLRRMLRKARLVKCMKAFVRTRERRVSRRALLQKALNFRRRRICHAFFTTIQSAKSQHRAQVVIAFNRRNAVRRAITSWRRKVQKKIKMQQYLTMCTRRRAFGKFKRFTILKRHSKRKLAQAIFYWQQQRFFSSLRLWRHFILNKVSMSRIVNSSLDKYNKKKAINMMLYTILRARRNRELIAEAESRSMARALLRLQRSILCRAKCTTAENHWRRRLLASVFSTLRRRLLVSARLAHALDAIAERSRQARGLRALWLNTIYEPPKLYINPFNKLRMRRAFQAFDRCVVRARLQHHLRCWALRRAQLRTLRHLFTFAKNVFLSKCRLEAALLHHQRKAMRLGFDALHSFRWHGFKMLPTILSSGNIPADELISSNSTQQEDVMKISSKRIDDVINKQNSVPEGTAIFELLKLAADD</sequence>
<evidence type="ECO:0000313" key="1">
    <source>
        <dbReference type="EMBL" id="CAE0364870.1"/>
    </source>
</evidence>
<dbReference type="EMBL" id="HBIJ01007963">
    <property type="protein sequence ID" value="CAE0364871.1"/>
    <property type="molecule type" value="Transcribed_RNA"/>
</dbReference>
<gene>
    <name evidence="1" type="ORF">ALAG00032_LOCUS5612</name>
    <name evidence="2" type="ORF">ALAG00032_LOCUS5613</name>
</gene>
<accession>A0A6S8BJ54</accession>
<dbReference type="EMBL" id="HBIJ01007961">
    <property type="protein sequence ID" value="CAE0364870.1"/>
    <property type="molecule type" value="Transcribed_RNA"/>
</dbReference>
<reference evidence="1" key="1">
    <citation type="submission" date="2021-01" db="EMBL/GenBank/DDBJ databases">
        <authorList>
            <person name="Corre E."/>
            <person name="Pelletier E."/>
            <person name="Niang G."/>
            <person name="Scheremetjew M."/>
            <person name="Finn R."/>
            <person name="Kale V."/>
            <person name="Holt S."/>
            <person name="Cochrane G."/>
            <person name="Meng A."/>
            <person name="Brown T."/>
            <person name="Cohen L."/>
        </authorList>
    </citation>
    <scope>NUCLEOTIDE SEQUENCE</scope>
    <source>
        <strain evidence="1">CCMP1510</strain>
    </source>
</reference>
<dbReference type="AlphaFoldDB" id="A0A6S8BJ54"/>
<name>A0A6S8BJ54_9STRA</name>